<dbReference type="InterPro" id="IPR029016">
    <property type="entry name" value="GAF-like_dom_sf"/>
</dbReference>
<feature type="coiled-coil region" evidence="2">
    <location>
        <begin position="511"/>
        <end position="538"/>
    </location>
</feature>
<dbReference type="Pfam" id="PF01590">
    <property type="entry name" value="GAF"/>
    <property type="match status" value="1"/>
</dbReference>
<dbReference type="InterPro" id="IPR051909">
    <property type="entry name" value="MFP_Cation_Efflux"/>
</dbReference>
<dbReference type="Gene3D" id="3.30.450.40">
    <property type="match status" value="1"/>
</dbReference>
<keyword evidence="2" id="KW-0175">Coiled coil</keyword>
<dbReference type="Gene3D" id="2.40.50.100">
    <property type="match status" value="1"/>
</dbReference>
<name>A0ABX5XR33_9BACT</name>
<feature type="domain" description="GAF" evidence="4">
    <location>
        <begin position="32"/>
        <end position="173"/>
    </location>
</feature>
<dbReference type="RefSeq" id="WP_145211248.1">
    <property type="nucleotide sequence ID" value="NZ_CP036432.1"/>
</dbReference>
<dbReference type="Proteomes" id="UP000318081">
    <property type="component" value="Chromosome"/>
</dbReference>
<accession>A0ABX5XR33</accession>
<dbReference type="PANTHER" id="PTHR30097">
    <property type="entry name" value="CATION EFFLUX SYSTEM PROTEIN CUSB"/>
    <property type="match status" value="1"/>
</dbReference>
<sequence>MTSSPEQCGEEWGEIEQFVAEISELSQASDSLHAFASEALERTVELLGAAGGSVWMVDDAAGFQSLCQVKVDSDLPEAALIAGEHHTRLLRSVLDSSRQQSAALPHTTEPGDRPQRTPSRRGGVHETYFWTGSPLRIDRDVIGVLEVIQSNSVSPAARTGSERLLAIVADLAGDFLRRQRLKDLQSAVDRWRQYEALCQRAHASLDLRDTAYQLVNDGRWFIGCDRVSLLVPLRGRLTAMATSGVDTLDRRSDLVRSMEELAKAVEPSRQWLRYRGTTDQFPPQLERPLCAFADDSHSQSIDVVPLLAASDVSGNVAGDAAGNAAGNATESLVGMLVLETFDASINPDAEERIVRIANLCSSALRNAIDYQSLPMLSLARWLRRTIRYGGLQRRKLVIATVAVVLTILALRVIPATHYVAAEGEVQPLIRRNIYAPVDGEVVEVRRGHDESVTADQILVVLRSRDLELELERLQGEYQTTEKRLLAIASARVQTGFNETSARIPGQLAAEEQELKQQLASLQTQIALVRKQRDSLEVRSPIGGRILTWDPEDLLADRPVQRGQLLVSVADLSGPWVLELLVPDRSAGHVISAQRIEDAPLDVSFTLATGSSPTYRGSLKQIAGRTEVLDQQQASTRVLVSVPSEAVELLRPGTTIKAKFDCGRRSLGFVWLHDLFETVRGWILF</sequence>
<dbReference type="SUPFAM" id="SSF55781">
    <property type="entry name" value="GAF domain-like"/>
    <property type="match status" value="1"/>
</dbReference>
<dbReference type="EMBL" id="CP036432">
    <property type="protein sequence ID" value="QDV83840.1"/>
    <property type="molecule type" value="Genomic_DNA"/>
</dbReference>
<dbReference type="PANTHER" id="PTHR30097:SF4">
    <property type="entry name" value="SLR6042 PROTEIN"/>
    <property type="match status" value="1"/>
</dbReference>
<organism evidence="5 6">
    <name type="scientific">Stieleria magnilauensis</name>
    <dbReference type="NCBI Taxonomy" id="2527963"/>
    <lineage>
        <taxon>Bacteria</taxon>
        <taxon>Pseudomonadati</taxon>
        <taxon>Planctomycetota</taxon>
        <taxon>Planctomycetia</taxon>
        <taxon>Pirellulales</taxon>
        <taxon>Pirellulaceae</taxon>
        <taxon>Stieleria</taxon>
    </lineage>
</organism>
<evidence type="ECO:0000259" key="4">
    <source>
        <dbReference type="Pfam" id="PF01590"/>
    </source>
</evidence>
<dbReference type="Gene3D" id="1.10.287.470">
    <property type="entry name" value="Helix hairpin bin"/>
    <property type="match status" value="1"/>
</dbReference>
<reference evidence="5 6" key="1">
    <citation type="submission" date="2019-02" db="EMBL/GenBank/DDBJ databases">
        <title>Deep-cultivation of Planctomycetes and their phenomic and genomic characterization uncovers novel biology.</title>
        <authorList>
            <person name="Wiegand S."/>
            <person name="Jogler M."/>
            <person name="Boedeker C."/>
            <person name="Pinto D."/>
            <person name="Vollmers J."/>
            <person name="Rivas-Marin E."/>
            <person name="Kohn T."/>
            <person name="Peeters S.H."/>
            <person name="Heuer A."/>
            <person name="Rast P."/>
            <person name="Oberbeckmann S."/>
            <person name="Bunk B."/>
            <person name="Jeske O."/>
            <person name="Meyerdierks A."/>
            <person name="Storesund J.E."/>
            <person name="Kallscheuer N."/>
            <person name="Luecker S."/>
            <person name="Lage O.M."/>
            <person name="Pohl T."/>
            <person name="Merkel B.J."/>
            <person name="Hornburger P."/>
            <person name="Mueller R.-W."/>
            <person name="Bruemmer F."/>
            <person name="Labrenz M."/>
            <person name="Spormann A.M."/>
            <person name="Op den Camp H."/>
            <person name="Overmann J."/>
            <person name="Amann R."/>
            <person name="Jetten M.S.M."/>
            <person name="Mascher T."/>
            <person name="Medema M.H."/>
            <person name="Devos D.P."/>
            <person name="Kaster A.-K."/>
            <person name="Ovreas L."/>
            <person name="Rohde M."/>
            <person name="Galperin M.Y."/>
            <person name="Jogler C."/>
        </authorList>
    </citation>
    <scope>NUCLEOTIDE SEQUENCE [LARGE SCALE GENOMIC DNA]</scope>
    <source>
        <strain evidence="5 6">TBK1r</strain>
    </source>
</reference>
<dbReference type="Gene3D" id="2.40.30.170">
    <property type="match status" value="1"/>
</dbReference>
<evidence type="ECO:0000313" key="6">
    <source>
        <dbReference type="Proteomes" id="UP000318081"/>
    </source>
</evidence>
<keyword evidence="6" id="KW-1185">Reference proteome</keyword>
<feature type="region of interest" description="Disordered" evidence="3">
    <location>
        <begin position="99"/>
        <end position="125"/>
    </location>
</feature>
<gene>
    <name evidence="5" type="ORF">TBK1r_27830</name>
</gene>
<proteinExistence type="predicted"/>
<evidence type="ECO:0000256" key="3">
    <source>
        <dbReference type="SAM" id="MobiDB-lite"/>
    </source>
</evidence>
<evidence type="ECO:0000313" key="5">
    <source>
        <dbReference type="EMBL" id="QDV83840.1"/>
    </source>
</evidence>
<evidence type="ECO:0000256" key="1">
    <source>
        <dbReference type="ARBA" id="ARBA00022448"/>
    </source>
</evidence>
<dbReference type="InterPro" id="IPR003018">
    <property type="entry name" value="GAF"/>
</dbReference>
<evidence type="ECO:0000256" key="2">
    <source>
        <dbReference type="SAM" id="Coils"/>
    </source>
</evidence>
<keyword evidence="1" id="KW-0813">Transport</keyword>
<protein>
    <recommendedName>
        <fullName evidence="4">GAF domain-containing protein</fullName>
    </recommendedName>
</protein>